<dbReference type="Proteomes" id="UP001139682">
    <property type="component" value="Unassembled WGS sequence"/>
</dbReference>
<dbReference type="GO" id="GO:0015171">
    <property type="term" value="F:amino acid transmembrane transporter activity"/>
    <property type="evidence" value="ECO:0007669"/>
    <property type="project" value="TreeGrafter"/>
</dbReference>
<reference evidence="7" key="1">
    <citation type="submission" date="2022-03" db="EMBL/GenBank/DDBJ databases">
        <title>Pseudomonas marianensis sp. nov., a marine bacterium isolated from deep-sea sediments of the Mariana Trench.</title>
        <authorList>
            <person name="Wei Y."/>
        </authorList>
    </citation>
    <scope>NUCLEOTIDE SEQUENCE</scope>
    <source>
        <strain evidence="7">PS1</strain>
    </source>
</reference>
<keyword evidence="5 6" id="KW-0472">Membrane</keyword>
<dbReference type="GO" id="GO:0005886">
    <property type="term" value="C:plasma membrane"/>
    <property type="evidence" value="ECO:0007669"/>
    <property type="project" value="UniProtKB-SubCell"/>
</dbReference>
<feature type="transmembrane region" description="Helical" evidence="6">
    <location>
        <begin position="6"/>
        <end position="27"/>
    </location>
</feature>
<feature type="transmembrane region" description="Helical" evidence="6">
    <location>
        <begin position="39"/>
        <end position="62"/>
    </location>
</feature>
<proteinExistence type="predicted"/>
<feature type="transmembrane region" description="Helical" evidence="6">
    <location>
        <begin position="111"/>
        <end position="133"/>
    </location>
</feature>
<evidence type="ECO:0000256" key="4">
    <source>
        <dbReference type="ARBA" id="ARBA00022989"/>
    </source>
</evidence>
<evidence type="ECO:0000256" key="1">
    <source>
        <dbReference type="ARBA" id="ARBA00004651"/>
    </source>
</evidence>
<dbReference type="AlphaFoldDB" id="A0A9X1W7M2"/>
<feature type="transmembrane region" description="Helical" evidence="6">
    <location>
        <begin position="180"/>
        <end position="198"/>
    </location>
</feature>
<dbReference type="PANTHER" id="PTHR30086">
    <property type="entry name" value="ARGININE EXPORTER PROTEIN ARGO"/>
    <property type="match status" value="1"/>
</dbReference>
<evidence type="ECO:0000256" key="6">
    <source>
        <dbReference type="SAM" id="Phobius"/>
    </source>
</evidence>
<name>A0A9X1W7M2_9GAMM</name>
<sequence length="200" mass="21455">MWQSYFNGLIVTAGLIVAIGAQNAFVLAQSLRREHHLPVAALCILCDIILVSVGVFGLAAVLARSPLLLEITRWGGAAFLLYYGVVALRRAARPQSLKEDERNGSRPLRRVLLAALAVTLLNPHVYLDTVLLIGTLGAQQPEPGAYTLGAASASTMWFMILALGGAWLAPWLARPLTWRLIDLGVAAMMFAVAAQLIVAS</sequence>
<comment type="subcellular location">
    <subcellularLocation>
        <location evidence="1">Cell membrane</location>
        <topology evidence="1">Multi-pass membrane protein</topology>
    </subcellularLocation>
</comment>
<feature type="transmembrane region" description="Helical" evidence="6">
    <location>
        <begin position="145"/>
        <end position="168"/>
    </location>
</feature>
<dbReference type="PANTHER" id="PTHR30086:SF20">
    <property type="entry name" value="ARGININE EXPORTER PROTEIN ARGO-RELATED"/>
    <property type="match status" value="1"/>
</dbReference>
<evidence type="ECO:0000256" key="3">
    <source>
        <dbReference type="ARBA" id="ARBA00022692"/>
    </source>
</evidence>
<organism evidence="7 8">
    <name type="scientific">Stutzerimonas marianensis</name>
    <dbReference type="NCBI Taxonomy" id="2929513"/>
    <lineage>
        <taxon>Bacteria</taxon>
        <taxon>Pseudomonadati</taxon>
        <taxon>Pseudomonadota</taxon>
        <taxon>Gammaproteobacteria</taxon>
        <taxon>Pseudomonadales</taxon>
        <taxon>Pseudomonadaceae</taxon>
        <taxon>Stutzerimonas</taxon>
    </lineage>
</organism>
<keyword evidence="3 6" id="KW-0812">Transmembrane</keyword>
<evidence type="ECO:0000313" key="7">
    <source>
        <dbReference type="EMBL" id="MCJ0974987.1"/>
    </source>
</evidence>
<evidence type="ECO:0000256" key="5">
    <source>
        <dbReference type="ARBA" id="ARBA00023136"/>
    </source>
</evidence>
<dbReference type="EMBL" id="JALGRD010000009">
    <property type="protein sequence ID" value="MCJ0974987.1"/>
    <property type="molecule type" value="Genomic_DNA"/>
</dbReference>
<dbReference type="InterPro" id="IPR001123">
    <property type="entry name" value="LeuE-type"/>
</dbReference>
<protein>
    <submittedName>
        <fullName evidence="7">LysE/ArgO family amino acid transporter</fullName>
    </submittedName>
</protein>
<comment type="caution">
    <text evidence="7">The sequence shown here is derived from an EMBL/GenBank/DDBJ whole genome shotgun (WGS) entry which is preliminary data.</text>
</comment>
<keyword evidence="4 6" id="KW-1133">Transmembrane helix</keyword>
<gene>
    <name evidence="7" type="ORF">MST27_16560</name>
</gene>
<keyword evidence="8" id="KW-1185">Reference proteome</keyword>
<evidence type="ECO:0000256" key="2">
    <source>
        <dbReference type="ARBA" id="ARBA00022475"/>
    </source>
</evidence>
<dbReference type="RefSeq" id="WP_243607047.1">
    <property type="nucleotide sequence ID" value="NZ_JALGRD010000009.1"/>
</dbReference>
<accession>A0A9X1W7M2</accession>
<keyword evidence="2" id="KW-1003">Cell membrane</keyword>
<feature type="transmembrane region" description="Helical" evidence="6">
    <location>
        <begin position="74"/>
        <end position="91"/>
    </location>
</feature>
<evidence type="ECO:0000313" key="8">
    <source>
        <dbReference type="Proteomes" id="UP001139682"/>
    </source>
</evidence>
<dbReference type="Pfam" id="PF01810">
    <property type="entry name" value="LysE"/>
    <property type="match status" value="1"/>
</dbReference>